<evidence type="ECO:0000259" key="1">
    <source>
        <dbReference type="Pfam" id="PF21075"/>
    </source>
</evidence>
<evidence type="ECO:0000313" key="2">
    <source>
        <dbReference type="EMBL" id="EEF21829.1"/>
    </source>
</evidence>
<dbReference type="PANTHER" id="PTHR43403">
    <property type="entry name" value="NAD-SPECIFIC GLUTAMATE DEHYDROGENASE"/>
    <property type="match status" value="1"/>
</dbReference>
<dbReference type="Pfam" id="PF21075">
    <property type="entry name" value="GDH_ACT1"/>
    <property type="match status" value="1"/>
</dbReference>
<gene>
    <name evidence="2" type="ORF">RCOM_2012680</name>
</gene>
<dbReference type="Proteomes" id="UP000008311">
    <property type="component" value="Unassembled WGS sequence"/>
</dbReference>
<name>B9TQN5_RICCO</name>
<evidence type="ECO:0000313" key="3">
    <source>
        <dbReference type="Proteomes" id="UP000008311"/>
    </source>
</evidence>
<dbReference type="GO" id="GO:0004069">
    <property type="term" value="F:L-aspartate:2-oxoglutarate aminotransferase activity"/>
    <property type="evidence" value="ECO:0007669"/>
    <property type="project" value="InterPro"/>
</dbReference>
<dbReference type="GO" id="GO:0004352">
    <property type="term" value="F:glutamate dehydrogenase (NAD+) activity"/>
    <property type="evidence" value="ECO:0007669"/>
    <property type="project" value="InterPro"/>
</dbReference>
<dbReference type="InParanoid" id="B9TQN5"/>
<sequence>MRYTDGRCGMSTALLILNEDMPYLVDSFVMALRRQRVVASGVMNAVLPVRRDEAGRVVAVGEAGAPLESYVLCLLAEDLPQDELSQLIERIQMVARDAAIVHRDAVAMADRMTAVAAAAAAQGTPSGQEVAAFLEWAKNEGFEPFGYAYYFVKPGVRELERDIPSRIG</sequence>
<proteinExistence type="predicted"/>
<dbReference type="PANTHER" id="PTHR43403:SF1">
    <property type="entry name" value="NAD-SPECIFIC GLUTAMATE DEHYDROGENASE"/>
    <property type="match status" value="1"/>
</dbReference>
<reference evidence="3" key="1">
    <citation type="journal article" date="2010" name="Nat. Biotechnol.">
        <title>Draft genome sequence of the oilseed species Ricinus communis.</title>
        <authorList>
            <person name="Chan A.P."/>
            <person name="Crabtree J."/>
            <person name="Zhao Q."/>
            <person name="Lorenzi H."/>
            <person name="Orvis J."/>
            <person name="Puiu D."/>
            <person name="Melake-Berhan A."/>
            <person name="Jones K.M."/>
            <person name="Redman J."/>
            <person name="Chen G."/>
            <person name="Cahoon E.B."/>
            <person name="Gedil M."/>
            <person name="Stanke M."/>
            <person name="Haas B.J."/>
            <person name="Wortman J.R."/>
            <person name="Fraser-Liggett C.M."/>
            <person name="Ravel J."/>
            <person name="Rabinowicz P.D."/>
        </authorList>
    </citation>
    <scope>NUCLEOTIDE SEQUENCE [LARGE SCALE GENOMIC DNA]</scope>
    <source>
        <strain evidence="3">cv. Hale</strain>
    </source>
</reference>
<feature type="domain" description="NAD-glutamate dehydrogenase N-terminal ACT1" evidence="1">
    <location>
        <begin position="11"/>
        <end position="89"/>
    </location>
</feature>
<dbReference type="InterPro" id="IPR007780">
    <property type="entry name" value="NAD_Glu_DH_bac"/>
</dbReference>
<dbReference type="InterPro" id="IPR024727">
    <property type="entry name" value="NAD_Glu_DH_N_ACT1"/>
</dbReference>
<dbReference type="GO" id="GO:0006538">
    <property type="term" value="P:L-glutamate catabolic process"/>
    <property type="evidence" value="ECO:0007669"/>
    <property type="project" value="InterPro"/>
</dbReference>
<feature type="non-terminal residue" evidence="2">
    <location>
        <position position="168"/>
    </location>
</feature>
<accession>B9TQN5</accession>
<keyword evidence="3" id="KW-1185">Reference proteome</keyword>
<dbReference type="AlphaFoldDB" id="B9TQN5"/>
<organism evidence="2 3">
    <name type="scientific">Ricinus communis</name>
    <name type="common">Castor bean</name>
    <dbReference type="NCBI Taxonomy" id="3988"/>
    <lineage>
        <taxon>Eukaryota</taxon>
        <taxon>Viridiplantae</taxon>
        <taxon>Streptophyta</taxon>
        <taxon>Embryophyta</taxon>
        <taxon>Tracheophyta</taxon>
        <taxon>Spermatophyta</taxon>
        <taxon>Magnoliopsida</taxon>
        <taxon>eudicotyledons</taxon>
        <taxon>Gunneridae</taxon>
        <taxon>Pentapetalae</taxon>
        <taxon>rosids</taxon>
        <taxon>fabids</taxon>
        <taxon>Malpighiales</taxon>
        <taxon>Euphorbiaceae</taxon>
        <taxon>Acalyphoideae</taxon>
        <taxon>Acalypheae</taxon>
        <taxon>Ricinus</taxon>
    </lineage>
</organism>
<dbReference type="EMBL" id="EQ999100">
    <property type="protein sequence ID" value="EEF21829.1"/>
    <property type="molecule type" value="Genomic_DNA"/>
</dbReference>
<protein>
    <recommendedName>
        <fullName evidence="1">NAD-glutamate dehydrogenase N-terminal ACT1 domain-containing protein</fullName>
    </recommendedName>
</protein>